<evidence type="ECO:0000313" key="7">
    <source>
        <dbReference type="EMBL" id="RDH36092.1"/>
    </source>
</evidence>
<keyword evidence="8" id="KW-1185">Reference proteome</keyword>
<comment type="catalytic activity">
    <reaction evidence="5">
        <text>N(6)-[(R)-lipoyl]-L-lysyl-[protein] + pyruvate + H(+) = N(6)-[(R)-S(8)-acetyldihydrolipoyl]-L-lysyl-[protein] + CO2</text>
        <dbReference type="Rhea" id="RHEA:19189"/>
        <dbReference type="Rhea" id="RHEA-COMP:10474"/>
        <dbReference type="Rhea" id="RHEA-COMP:10478"/>
        <dbReference type="ChEBI" id="CHEBI:15361"/>
        <dbReference type="ChEBI" id="CHEBI:15378"/>
        <dbReference type="ChEBI" id="CHEBI:16526"/>
        <dbReference type="ChEBI" id="CHEBI:83099"/>
        <dbReference type="ChEBI" id="CHEBI:83111"/>
        <dbReference type="EC" id="1.2.4.1"/>
    </reaction>
</comment>
<dbReference type="GeneID" id="38132110"/>
<dbReference type="RefSeq" id="XP_026629114.1">
    <property type="nucleotide sequence ID" value="XM_026763754.1"/>
</dbReference>
<dbReference type="NCBIfam" id="TIGR03182">
    <property type="entry name" value="PDH_E1_alph_y"/>
    <property type="match status" value="1"/>
</dbReference>
<feature type="domain" description="Dehydrogenase E1 component" evidence="6">
    <location>
        <begin position="75"/>
        <end position="367"/>
    </location>
</feature>
<dbReference type="InterPro" id="IPR017597">
    <property type="entry name" value="Pyrv_DH_E1_asu_subgrp-y"/>
</dbReference>
<organism evidence="7 8">
    <name type="scientific">Aspergillus welwitschiae</name>
    <dbReference type="NCBI Taxonomy" id="1341132"/>
    <lineage>
        <taxon>Eukaryota</taxon>
        <taxon>Fungi</taxon>
        <taxon>Dikarya</taxon>
        <taxon>Ascomycota</taxon>
        <taxon>Pezizomycotina</taxon>
        <taxon>Eurotiomycetes</taxon>
        <taxon>Eurotiomycetidae</taxon>
        <taxon>Eurotiales</taxon>
        <taxon>Aspergillaceae</taxon>
        <taxon>Aspergillus</taxon>
        <taxon>Aspergillus subgen. Circumdati</taxon>
    </lineage>
</organism>
<evidence type="ECO:0000256" key="3">
    <source>
        <dbReference type="ARBA" id="ARBA00023052"/>
    </source>
</evidence>
<dbReference type="Proteomes" id="UP000253729">
    <property type="component" value="Unassembled WGS sequence"/>
</dbReference>
<evidence type="ECO:0000256" key="1">
    <source>
        <dbReference type="ARBA" id="ARBA00001964"/>
    </source>
</evidence>
<dbReference type="Gene3D" id="3.40.50.970">
    <property type="match status" value="1"/>
</dbReference>
<dbReference type="InterPro" id="IPR050642">
    <property type="entry name" value="PDH_E1_Alpha_Subunit"/>
</dbReference>
<evidence type="ECO:0000256" key="2">
    <source>
        <dbReference type="ARBA" id="ARBA00023002"/>
    </source>
</evidence>
<dbReference type="EMBL" id="KZ852038">
    <property type="protein sequence ID" value="RDH36092.1"/>
    <property type="molecule type" value="Genomic_DNA"/>
</dbReference>
<gene>
    <name evidence="7" type="ORF">BDQ94DRAFT_120651</name>
</gene>
<comment type="cofactor">
    <cofactor evidence="1 5">
        <name>thiamine diphosphate</name>
        <dbReference type="ChEBI" id="CHEBI:58937"/>
    </cofactor>
</comment>
<dbReference type="FunFam" id="3.40.50.970:FF:000013">
    <property type="entry name" value="Pyruvate dehydrogenase E1 component subunit alpha"/>
    <property type="match status" value="1"/>
</dbReference>
<dbReference type="InterPro" id="IPR029061">
    <property type="entry name" value="THDP-binding"/>
</dbReference>
<evidence type="ECO:0000256" key="5">
    <source>
        <dbReference type="RuleBase" id="RU361139"/>
    </source>
</evidence>
<dbReference type="PANTHER" id="PTHR11516:SF60">
    <property type="entry name" value="PYRUVATE DEHYDROGENASE E1 COMPONENT SUBUNIT ALPHA"/>
    <property type="match status" value="1"/>
</dbReference>
<dbReference type="CDD" id="cd02000">
    <property type="entry name" value="TPP_E1_PDC_ADC_BCADC"/>
    <property type="match status" value="1"/>
</dbReference>
<evidence type="ECO:0000256" key="4">
    <source>
        <dbReference type="ARBA" id="ARBA00023317"/>
    </source>
</evidence>
<dbReference type="Pfam" id="PF00676">
    <property type="entry name" value="E1_dh"/>
    <property type="match status" value="1"/>
</dbReference>
<dbReference type="PANTHER" id="PTHR11516">
    <property type="entry name" value="PYRUVATE DEHYDROGENASE E1 COMPONENT, ALPHA SUBUNIT BACTERIAL AND ORGANELLAR"/>
    <property type="match status" value="1"/>
</dbReference>
<dbReference type="SUPFAM" id="SSF52518">
    <property type="entry name" value="Thiamin diphosphate-binding fold (THDP-binding)"/>
    <property type="match status" value="1"/>
</dbReference>
<reference evidence="7 8" key="1">
    <citation type="submission" date="2018-07" db="EMBL/GenBank/DDBJ databases">
        <title>The genomes of Aspergillus section Nigri reveals drivers in fungal speciation.</title>
        <authorList>
            <consortium name="DOE Joint Genome Institute"/>
            <person name="Vesth T.C."/>
            <person name="Nybo J."/>
            <person name="Theobald S."/>
            <person name="Brandl J."/>
            <person name="Frisvad J.C."/>
            <person name="Nielsen K.F."/>
            <person name="Lyhne E.K."/>
            <person name="Kogle M.E."/>
            <person name="Kuo A."/>
            <person name="Riley R."/>
            <person name="Clum A."/>
            <person name="Nolan M."/>
            <person name="Lipzen A."/>
            <person name="Salamov A."/>
            <person name="Henrissat B."/>
            <person name="Wiebenga A."/>
            <person name="De vries R.P."/>
            <person name="Grigoriev I.V."/>
            <person name="Mortensen U.H."/>
            <person name="Andersen M.R."/>
            <person name="Baker S.E."/>
        </authorList>
    </citation>
    <scope>NUCLEOTIDE SEQUENCE [LARGE SCALE GENOMIC DNA]</scope>
    <source>
        <strain evidence="7 8">CBS 139.54b</strain>
    </source>
</reference>
<name>A0A3F3QBF8_9EURO</name>
<evidence type="ECO:0000313" key="8">
    <source>
        <dbReference type="Proteomes" id="UP000253729"/>
    </source>
</evidence>
<proteinExistence type="predicted"/>
<protein>
    <recommendedName>
        <fullName evidence="5">Pyruvate dehydrogenase E1 component subunit alpha</fullName>
        <ecNumber evidence="5">1.2.4.1</ecNumber>
    </recommendedName>
</protein>
<comment type="function">
    <text evidence="5">The pyruvate dehydrogenase complex catalyzes the overall conversion of pyruvate to acetyl-CoA and CO(2).</text>
</comment>
<keyword evidence="3 5" id="KW-0786">Thiamine pyrophosphate</keyword>
<dbReference type="STRING" id="1341132.A0A3F3QBF8"/>
<dbReference type="InterPro" id="IPR001017">
    <property type="entry name" value="DH_E1"/>
</dbReference>
<dbReference type="GO" id="GO:0004739">
    <property type="term" value="F:pyruvate dehydrogenase (acetyl-transferring) activity"/>
    <property type="evidence" value="ECO:0007669"/>
    <property type="project" value="UniProtKB-UniRule"/>
</dbReference>
<keyword evidence="2 5" id="KW-0560">Oxidoreductase</keyword>
<sequence length="408" mass="45621">MLTRSLRPKGTLRWTRPGLPYRRCLAHVSNVSDLPTEENKPFSVPIADDSFETYNLDPPPYSLETTKSQLKQLYYDMSLIRRMELAADKLYKEQKIRGFCHLSTGQEAVAVGVEHGISPEDKVITAYRAHGFTLMRGGSVKSIIGELLGRRDGICHGKGGSVHMFTKNFFGGNGIVGSNVPLGTGIAFAQQYDDTKKVTVNLYGDGAANQGQVHEAYNMAKLWELPVIFGCENNKYGMGTSVERASAMTEYYKRGYYIPGLRINGMDVLAVIAAMKYGKDYVLGGNGPLLYEFQTYRYAGHSVSDPGTAYRSRDEVQAERANDPITTYREKMIEWGVLSEDDVKTMDKEIRSKVDREAQEAEKMAEPPLNSDVLFEDIYVRGSEPAQRRGRTVDETYIGVDKVKPPKL</sequence>
<accession>A0A3F3QBF8</accession>
<dbReference type="GO" id="GO:0006086">
    <property type="term" value="P:pyruvate decarboxylation to acetyl-CoA"/>
    <property type="evidence" value="ECO:0007669"/>
    <property type="project" value="InterPro"/>
</dbReference>
<keyword evidence="4 5" id="KW-0670">Pyruvate</keyword>
<dbReference type="AlphaFoldDB" id="A0A3F3QBF8"/>
<dbReference type="EC" id="1.2.4.1" evidence="5"/>
<evidence type="ECO:0000259" key="6">
    <source>
        <dbReference type="Pfam" id="PF00676"/>
    </source>
</evidence>